<dbReference type="Gene3D" id="1.10.357.10">
    <property type="entry name" value="Tetracycline Repressor, domain 2"/>
    <property type="match status" value="1"/>
</dbReference>
<name>A0A3R9MY61_STROR</name>
<dbReference type="PROSITE" id="PS50977">
    <property type="entry name" value="HTH_TETR_2"/>
    <property type="match status" value="1"/>
</dbReference>
<dbReference type="InterPro" id="IPR009057">
    <property type="entry name" value="Homeodomain-like_sf"/>
</dbReference>
<comment type="caution">
    <text evidence="4">The sequence shown here is derived from an EMBL/GenBank/DDBJ whole genome shotgun (WGS) entry which is preliminary data.</text>
</comment>
<organism evidence="4 5">
    <name type="scientific">Streptococcus oralis</name>
    <dbReference type="NCBI Taxonomy" id="1303"/>
    <lineage>
        <taxon>Bacteria</taxon>
        <taxon>Bacillati</taxon>
        <taxon>Bacillota</taxon>
        <taxon>Bacilli</taxon>
        <taxon>Lactobacillales</taxon>
        <taxon>Streptococcaceae</taxon>
        <taxon>Streptococcus</taxon>
    </lineage>
</organism>
<evidence type="ECO:0000259" key="3">
    <source>
        <dbReference type="PROSITE" id="PS50977"/>
    </source>
</evidence>
<reference evidence="4 5" key="1">
    <citation type="submission" date="2018-11" db="EMBL/GenBank/DDBJ databases">
        <title>Species Designations Belie Phenotypic and Genotypic Heterogeneity in Oral Streptococci.</title>
        <authorList>
            <person name="Velsko I."/>
        </authorList>
    </citation>
    <scope>NUCLEOTIDE SEQUENCE [LARGE SCALE GENOMIC DNA]</scope>
    <source>
        <strain evidence="4 5">BCC52</strain>
    </source>
</reference>
<dbReference type="InterPro" id="IPR001647">
    <property type="entry name" value="HTH_TetR"/>
</dbReference>
<dbReference type="InterPro" id="IPR050624">
    <property type="entry name" value="HTH-type_Tx_Regulator"/>
</dbReference>
<evidence type="ECO:0000313" key="5">
    <source>
        <dbReference type="Proteomes" id="UP000267979"/>
    </source>
</evidence>
<dbReference type="SUPFAM" id="SSF46689">
    <property type="entry name" value="Homeodomain-like"/>
    <property type="match status" value="1"/>
</dbReference>
<dbReference type="GO" id="GO:0003677">
    <property type="term" value="F:DNA binding"/>
    <property type="evidence" value="ECO:0007669"/>
    <property type="project" value="UniProtKB-UniRule"/>
</dbReference>
<dbReference type="PANTHER" id="PTHR43479:SF11">
    <property type="entry name" value="ACREF_ENVCD OPERON REPRESSOR-RELATED"/>
    <property type="match status" value="1"/>
</dbReference>
<accession>A0A3R9MY61</accession>
<evidence type="ECO:0000256" key="2">
    <source>
        <dbReference type="PROSITE-ProRule" id="PRU00335"/>
    </source>
</evidence>
<dbReference type="AlphaFoldDB" id="A0A3R9MY61"/>
<dbReference type="Pfam" id="PF00440">
    <property type="entry name" value="TetR_N"/>
    <property type="match status" value="1"/>
</dbReference>
<evidence type="ECO:0000313" key="4">
    <source>
        <dbReference type="EMBL" id="RSK19188.1"/>
    </source>
</evidence>
<dbReference type="PANTHER" id="PTHR43479">
    <property type="entry name" value="ACREF/ENVCD OPERON REPRESSOR-RELATED"/>
    <property type="match status" value="1"/>
</dbReference>
<proteinExistence type="predicted"/>
<evidence type="ECO:0000256" key="1">
    <source>
        <dbReference type="ARBA" id="ARBA00023125"/>
    </source>
</evidence>
<keyword evidence="1 2" id="KW-0238">DNA-binding</keyword>
<feature type="DNA-binding region" description="H-T-H motif" evidence="2">
    <location>
        <begin position="32"/>
        <end position="51"/>
    </location>
</feature>
<gene>
    <name evidence="4" type="ORF">D8844_01615</name>
</gene>
<protein>
    <submittedName>
        <fullName evidence="4">DNA-binding transcriptional repressor AcrR</fullName>
    </submittedName>
</protein>
<sequence>MSEGGKVRLDKKQALKTAAYDVFSKKGYKATGISEIARQAGVAVGSFYNYYESKEAIFLDIYIDENNRVRQAMIEELDWEIDMIDLIGQLFAQSRTLVSSNKILAEWYNPAIADELHSYYSSEEGKVANPFHQFLVKTFTNRMQAEGYSPEKIQEILQVYNLFYYMDMHITEKDFPDISKTVEILATNFIKGVLK</sequence>
<dbReference type="PRINTS" id="PR00455">
    <property type="entry name" value="HTHTETR"/>
</dbReference>
<feature type="domain" description="HTH tetR-type" evidence="3">
    <location>
        <begin position="9"/>
        <end position="69"/>
    </location>
</feature>
<dbReference type="EMBL" id="RMVK01000001">
    <property type="protein sequence ID" value="RSK19188.1"/>
    <property type="molecule type" value="Genomic_DNA"/>
</dbReference>
<dbReference type="Proteomes" id="UP000267979">
    <property type="component" value="Unassembled WGS sequence"/>
</dbReference>